<keyword evidence="2" id="KW-1185">Reference proteome</keyword>
<evidence type="ECO:0000313" key="1">
    <source>
        <dbReference type="EMBL" id="CAG8792642.1"/>
    </source>
</evidence>
<reference evidence="1 2" key="1">
    <citation type="submission" date="2021-06" db="EMBL/GenBank/DDBJ databases">
        <authorList>
            <person name="Kallberg Y."/>
            <person name="Tangrot J."/>
            <person name="Rosling A."/>
        </authorList>
    </citation>
    <scope>NUCLEOTIDE SEQUENCE [LARGE SCALE GENOMIC DNA]</scope>
    <source>
        <strain evidence="1 2">120-4 pot B 10/14</strain>
    </source>
</reference>
<protein>
    <submittedName>
        <fullName evidence="1">17693_t:CDS:1</fullName>
    </submittedName>
</protein>
<dbReference type="Proteomes" id="UP000789901">
    <property type="component" value="Unassembled WGS sequence"/>
</dbReference>
<name>A0ABN7VQJ8_GIGMA</name>
<evidence type="ECO:0000313" key="2">
    <source>
        <dbReference type="Proteomes" id="UP000789901"/>
    </source>
</evidence>
<sequence>IYKFGNYINKWNEFSSSLPTTTNEFEEENDDIKSQIRNVWRKISLKKLKKDNQFSVPSFITVFIQEMGKEKEEVNQKQTFGTTNLQK</sequence>
<gene>
    <name evidence="1" type="ORF">GMARGA_LOCUS21486</name>
</gene>
<dbReference type="EMBL" id="CAJVQB010019882">
    <property type="protein sequence ID" value="CAG8792642.1"/>
    <property type="molecule type" value="Genomic_DNA"/>
</dbReference>
<accession>A0ABN7VQJ8</accession>
<proteinExistence type="predicted"/>
<organism evidence="1 2">
    <name type="scientific">Gigaspora margarita</name>
    <dbReference type="NCBI Taxonomy" id="4874"/>
    <lineage>
        <taxon>Eukaryota</taxon>
        <taxon>Fungi</taxon>
        <taxon>Fungi incertae sedis</taxon>
        <taxon>Mucoromycota</taxon>
        <taxon>Glomeromycotina</taxon>
        <taxon>Glomeromycetes</taxon>
        <taxon>Diversisporales</taxon>
        <taxon>Gigasporaceae</taxon>
        <taxon>Gigaspora</taxon>
    </lineage>
</organism>
<comment type="caution">
    <text evidence="1">The sequence shown here is derived from an EMBL/GenBank/DDBJ whole genome shotgun (WGS) entry which is preliminary data.</text>
</comment>
<feature type="non-terminal residue" evidence="1">
    <location>
        <position position="1"/>
    </location>
</feature>